<dbReference type="AlphaFoldDB" id="A0A8J2T0U1"/>
<organism evidence="1 2">
    <name type="scientific">Pelagomonas calceolata</name>
    <dbReference type="NCBI Taxonomy" id="35677"/>
    <lineage>
        <taxon>Eukaryota</taxon>
        <taxon>Sar</taxon>
        <taxon>Stramenopiles</taxon>
        <taxon>Ochrophyta</taxon>
        <taxon>Pelagophyceae</taxon>
        <taxon>Pelagomonadales</taxon>
        <taxon>Pelagomonadaceae</taxon>
        <taxon>Pelagomonas</taxon>
    </lineage>
</organism>
<sequence>MADFIRRDTAQLLQDVPDATRETIIGALEVALEHRDWEEDRDDIYELLLRADVADAALRCDKLAAAIGLLSDELLDDDDREPAWVSVAVKVFVVGAATALAIATRDELSWPMVATVIALGAAAYALRGETLGDNEHV</sequence>
<reference evidence="1" key="1">
    <citation type="submission" date="2021-11" db="EMBL/GenBank/DDBJ databases">
        <authorList>
            <consortium name="Genoscope - CEA"/>
            <person name="William W."/>
        </authorList>
    </citation>
    <scope>NUCLEOTIDE SEQUENCE</scope>
</reference>
<name>A0A8J2T0U1_9STRA</name>
<keyword evidence="2" id="KW-1185">Reference proteome</keyword>
<accession>A0A8J2T0U1</accession>
<comment type="caution">
    <text evidence="1">The sequence shown here is derived from an EMBL/GenBank/DDBJ whole genome shotgun (WGS) entry which is preliminary data.</text>
</comment>
<gene>
    <name evidence="1" type="ORF">PECAL_6P07490</name>
</gene>
<evidence type="ECO:0000313" key="1">
    <source>
        <dbReference type="EMBL" id="CAH0379147.1"/>
    </source>
</evidence>
<dbReference type="EMBL" id="CAKKNE010000006">
    <property type="protein sequence ID" value="CAH0379147.1"/>
    <property type="molecule type" value="Genomic_DNA"/>
</dbReference>
<proteinExistence type="predicted"/>
<dbReference type="Proteomes" id="UP000789595">
    <property type="component" value="Unassembled WGS sequence"/>
</dbReference>
<evidence type="ECO:0000313" key="2">
    <source>
        <dbReference type="Proteomes" id="UP000789595"/>
    </source>
</evidence>
<protein>
    <submittedName>
        <fullName evidence="1">Uncharacterized protein</fullName>
    </submittedName>
</protein>